<dbReference type="InterPro" id="IPR004843">
    <property type="entry name" value="Calcineurin-like_PHP"/>
</dbReference>
<dbReference type="InterPro" id="IPR029052">
    <property type="entry name" value="Metallo-depent_PP-like"/>
</dbReference>
<keyword evidence="3" id="KW-1185">Reference proteome</keyword>
<dbReference type="GeneID" id="13405295"/>
<dbReference type="OrthoDB" id="11527at10239"/>
<reference evidence="2 3" key="1">
    <citation type="journal article" date="2012" name="J. Virol.">
        <title>Complete Genome Sequences of Two Persicivirga Bacteriophages, P12024S and P12024L.</title>
        <authorList>
            <person name="Kang I."/>
            <person name="Jang H."/>
            <person name="Cho J.C."/>
        </authorList>
    </citation>
    <scope>NUCLEOTIDE SEQUENCE [LARGE SCALE GENOMIC DNA]</scope>
</reference>
<accession>I6S2C5</accession>
<proteinExistence type="predicted"/>
<dbReference type="EMBL" id="JQ823122">
    <property type="protein sequence ID" value="AFM54677.1"/>
    <property type="molecule type" value="Genomic_DNA"/>
</dbReference>
<dbReference type="GO" id="GO:0016787">
    <property type="term" value="F:hydrolase activity"/>
    <property type="evidence" value="ECO:0007669"/>
    <property type="project" value="InterPro"/>
</dbReference>
<dbReference type="Proteomes" id="UP000002820">
    <property type="component" value="Segment"/>
</dbReference>
<evidence type="ECO:0000313" key="3">
    <source>
        <dbReference type="Proteomes" id="UP000002820"/>
    </source>
</evidence>
<organism evidence="2 3">
    <name type="scientific">Nonlabens phage P12024S</name>
    <dbReference type="NCBI Taxonomy" id="1168478"/>
    <lineage>
        <taxon>Viruses</taxon>
        <taxon>Duplodnaviria</taxon>
        <taxon>Heunggongvirae</taxon>
        <taxon>Uroviricota</taxon>
        <taxon>Caudoviricetes</taxon>
        <taxon>Inhavirus</taxon>
        <taxon>Inhavirus P12024S</taxon>
    </lineage>
</organism>
<dbReference type="Gene3D" id="3.60.21.10">
    <property type="match status" value="1"/>
</dbReference>
<evidence type="ECO:0000313" key="2">
    <source>
        <dbReference type="EMBL" id="AFM54677.1"/>
    </source>
</evidence>
<sequence>MREQIRPRLSGGKLAAHINITKKESRILEIGDLHCPFDLDAYLQHCIDTYNNYNCNQVVFIGDVIDSHYSSYHETDPDGMGGGDELDLAIKRLGRYYKAFPNADVLIGNHDRIIRRKAFTGGIPKRWIKPFADVLETPNWNFTDRIVYNDVQYIHGEAGTARTKCKADMMSTVQGHLHTQMYVDWFVGANFKIFGKQIGCGIDHDAYALAYAKRGKKPAIGVGVTIGGHTSFNVPMEL</sequence>
<evidence type="ECO:0000259" key="1">
    <source>
        <dbReference type="Pfam" id="PF00149"/>
    </source>
</evidence>
<dbReference type="SUPFAM" id="SSF56300">
    <property type="entry name" value="Metallo-dependent phosphatases"/>
    <property type="match status" value="1"/>
</dbReference>
<gene>
    <name evidence="2" type="ORF">P12024S_16</name>
</gene>
<protein>
    <recommendedName>
        <fullName evidence="1">Calcineurin-like phosphoesterase domain-containing protein</fullName>
    </recommendedName>
</protein>
<dbReference type="RefSeq" id="YP_006560356.1">
    <property type="nucleotide sequence ID" value="NC_018271.1"/>
</dbReference>
<dbReference type="KEGG" id="vg:13405295"/>
<feature type="domain" description="Calcineurin-like phosphoesterase" evidence="1">
    <location>
        <begin position="26"/>
        <end position="157"/>
    </location>
</feature>
<dbReference type="Pfam" id="PF00149">
    <property type="entry name" value="Metallophos"/>
    <property type="match status" value="1"/>
</dbReference>
<name>I6S2C5_9CAUD</name>